<gene>
    <name evidence="3" type="ORF">ACFOM9_10370</name>
</gene>
<keyword evidence="4" id="KW-1185">Reference proteome</keyword>
<feature type="compositionally biased region" description="Low complexity" evidence="1">
    <location>
        <begin position="33"/>
        <end position="58"/>
    </location>
</feature>
<dbReference type="Proteomes" id="UP001595724">
    <property type="component" value="Unassembled WGS sequence"/>
</dbReference>
<comment type="caution">
    <text evidence="3">The sequence shown here is derived from an EMBL/GenBank/DDBJ whole genome shotgun (WGS) entry which is preliminary data.</text>
</comment>
<feature type="chain" id="PRO_5046280051" evidence="2">
    <location>
        <begin position="26"/>
        <end position="126"/>
    </location>
</feature>
<name>A0ABV7UTY9_9GAMM</name>
<keyword evidence="2" id="KW-0732">Signal</keyword>
<feature type="signal peptide" evidence="2">
    <location>
        <begin position="1"/>
        <end position="25"/>
    </location>
</feature>
<dbReference type="PANTHER" id="PTHR39600:SF1">
    <property type="entry name" value="PEPTIDASE INHIBITOR I78 FAMILY PROTEIN"/>
    <property type="match status" value="1"/>
</dbReference>
<dbReference type="RefSeq" id="WP_386709960.1">
    <property type="nucleotide sequence ID" value="NZ_JBHRYF010000008.1"/>
</dbReference>
<sequence>MASFSRLSFPVALATILAAALCACASTRDDDASSAPPAAAAGTTTSEAPTATPPGDASAQCNAAAAKAFIGREATEATVAEAQTAAGATGAVRVIKPGQPVTMDFRGDRLNVEVDERNGIVRLTCG</sequence>
<dbReference type="Gene3D" id="3.30.10.10">
    <property type="entry name" value="Trypsin Inhibitor V, subunit A"/>
    <property type="match status" value="1"/>
</dbReference>
<feature type="region of interest" description="Disordered" evidence="1">
    <location>
        <begin position="28"/>
        <end position="58"/>
    </location>
</feature>
<evidence type="ECO:0000313" key="3">
    <source>
        <dbReference type="EMBL" id="MFC3660470.1"/>
    </source>
</evidence>
<evidence type="ECO:0000256" key="2">
    <source>
        <dbReference type="SAM" id="SignalP"/>
    </source>
</evidence>
<dbReference type="EMBL" id="JBHRYF010000008">
    <property type="protein sequence ID" value="MFC3660470.1"/>
    <property type="molecule type" value="Genomic_DNA"/>
</dbReference>
<dbReference type="PROSITE" id="PS51257">
    <property type="entry name" value="PROKAR_LIPOPROTEIN"/>
    <property type="match status" value="1"/>
</dbReference>
<dbReference type="InterPro" id="IPR021719">
    <property type="entry name" value="Prot_inh_I78"/>
</dbReference>
<reference evidence="4" key="1">
    <citation type="journal article" date="2019" name="Int. J. Syst. Evol. Microbiol.">
        <title>The Global Catalogue of Microorganisms (GCM) 10K type strain sequencing project: providing services to taxonomists for standard genome sequencing and annotation.</title>
        <authorList>
            <consortium name="The Broad Institute Genomics Platform"/>
            <consortium name="The Broad Institute Genome Sequencing Center for Infectious Disease"/>
            <person name="Wu L."/>
            <person name="Ma J."/>
        </authorList>
    </citation>
    <scope>NUCLEOTIDE SEQUENCE [LARGE SCALE GENOMIC DNA]</scope>
    <source>
        <strain evidence="4">KCTC 42211</strain>
    </source>
</reference>
<evidence type="ECO:0000256" key="1">
    <source>
        <dbReference type="SAM" id="MobiDB-lite"/>
    </source>
</evidence>
<dbReference type="PANTHER" id="PTHR39600">
    <property type="entry name" value="PEPTIDASE INHIBITOR I78 FAMILY PROTEIN"/>
    <property type="match status" value="1"/>
</dbReference>
<accession>A0ABV7UTY9</accession>
<dbReference type="Pfam" id="PF11720">
    <property type="entry name" value="Inhibitor_I78"/>
    <property type="match status" value="1"/>
</dbReference>
<proteinExistence type="predicted"/>
<protein>
    <submittedName>
        <fullName evidence="3">I78 family peptidase inhibitor</fullName>
    </submittedName>
</protein>
<evidence type="ECO:0000313" key="4">
    <source>
        <dbReference type="Proteomes" id="UP001595724"/>
    </source>
</evidence>
<organism evidence="3 4">
    <name type="scientific">Luteimonas notoginsengisoli</name>
    <dbReference type="NCBI Taxonomy" id="1578200"/>
    <lineage>
        <taxon>Bacteria</taxon>
        <taxon>Pseudomonadati</taxon>
        <taxon>Pseudomonadota</taxon>
        <taxon>Gammaproteobacteria</taxon>
        <taxon>Lysobacterales</taxon>
        <taxon>Lysobacteraceae</taxon>
        <taxon>Luteimonas</taxon>
    </lineage>
</organism>